<keyword evidence="1" id="KW-0472">Membrane</keyword>
<keyword evidence="1" id="KW-1133">Transmembrane helix</keyword>
<protein>
    <submittedName>
        <fullName evidence="2">Uncharacterized protein</fullName>
    </submittedName>
</protein>
<feature type="transmembrane region" description="Helical" evidence="1">
    <location>
        <begin position="79"/>
        <end position="98"/>
    </location>
</feature>
<name>A0A9P5YAL0_9AGAR</name>
<feature type="transmembrane region" description="Helical" evidence="1">
    <location>
        <begin position="21"/>
        <end position="42"/>
    </location>
</feature>
<proteinExistence type="predicted"/>
<organism evidence="2 3">
    <name type="scientific">Collybia nuda</name>
    <dbReference type="NCBI Taxonomy" id="64659"/>
    <lineage>
        <taxon>Eukaryota</taxon>
        <taxon>Fungi</taxon>
        <taxon>Dikarya</taxon>
        <taxon>Basidiomycota</taxon>
        <taxon>Agaricomycotina</taxon>
        <taxon>Agaricomycetes</taxon>
        <taxon>Agaricomycetidae</taxon>
        <taxon>Agaricales</taxon>
        <taxon>Tricholomatineae</taxon>
        <taxon>Clitocybaceae</taxon>
        <taxon>Collybia</taxon>
    </lineage>
</organism>
<keyword evidence="1" id="KW-0812">Transmembrane</keyword>
<sequence length="99" mass="11204">MFSPNKTNWSMAIDRSLCKRSVSYLMSLSLSFVSSLFMLTCVPSRSCLVSPSCFFSRISQSLLVLWARDFFSSHPSCHLPLCFFFSFVFVPSFASATLM</sequence>
<gene>
    <name evidence="2" type="ORF">BDZ94DRAFT_1256255</name>
</gene>
<reference evidence="2" key="1">
    <citation type="submission" date="2020-11" db="EMBL/GenBank/DDBJ databases">
        <authorList>
            <consortium name="DOE Joint Genome Institute"/>
            <person name="Ahrendt S."/>
            <person name="Riley R."/>
            <person name="Andreopoulos W."/>
            <person name="Labutti K."/>
            <person name="Pangilinan J."/>
            <person name="Ruiz-Duenas F.J."/>
            <person name="Barrasa J.M."/>
            <person name="Sanchez-Garcia M."/>
            <person name="Camarero S."/>
            <person name="Miyauchi S."/>
            <person name="Serrano A."/>
            <person name="Linde D."/>
            <person name="Babiker R."/>
            <person name="Drula E."/>
            <person name="Ayuso-Fernandez I."/>
            <person name="Pacheco R."/>
            <person name="Padilla G."/>
            <person name="Ferreira P."/>
            <person name="Barriuso J."/>
            <person name="Kellner H."/>
            <person name="Castanera R."/>
            <person name="Alfaro M."/>
            <person name="Ramirez L."/>
            <person name="Pisabarro A.G."/>
            <person name="Kuo A."/>
            <person name="Tritt A."/>
            <person name="Lipzen A."/>
            <person name="He G."/>
            <person name="Yan M."/>
            <person name="Ng V."/>
            <person name="Cullen D."/>
            <person name="Martin F."/>
            <person name="Rosso M.-N."/>
            <person name="Henrissat B."/>
            <person name="Hibbett D."/>
            <person name="Martinez A.T."/>
            <person name="Grigoriev I.V."/>
        </authorList>
    </citation>
    <scope>NUCLEOTIDE SEQUENCE</scope>
    <source>
        <strain evidence="2">CBS 247.69</strain>
    </source>
</reference>
<evidence type="ECO:0000313" key="2">
    <source>
        <dbReference type="EMBL" id="KAF9464356.1"/>
    </source>
</evidence>
<dbReference type="Proteomes" id="UP000807353">
    <property type="component" value="Unassembled WGS sequence"/>
</dbReference>
<dbReference type="AlphaFoldDB" id="A0A9P5YAL0"/>
<keyword evidence="3" id="KW-1185">Reference proteome</keyword>
<dbReference type="EMBL" id="MU150254">
    <property type="protein sequence ID" value="KAF9464356.1"/>
    <property type="molecule type" value="Genomic_DNA"/>
</dbReference>
<evidence type="ECO:0000256" key="1">
    <source>
        <dbReference type="SAM" id="Phobius"/>
    </source>
</evidence>
<evidence type="ECO:0000313" key="3">
    <source>
        <dbReference type="Proteomes" id="UP000807353"/>
    </source>
</evidence>
<comment type="caution">
    <text evidence="2">The sequence shown here is derived from an EMBL/GenBank/DDBJ whole genome shotgun (WGS) entry which is preliminary data.</text>
</comment>
<accession>A0A9P5YAL0</accession>